<dbReference type="Proteomes" id="UP001162162">
    <property type="component" value="Unassembled WGS sequence"/>
</dbReference>
<proteinExistence type="predicted"/>
<protein>
    <recommendedName>
        <fullName evidence="3">VWFA domain-containing protein</fullName>
    </recommendedName>
</protein>
<evidence type="ECO:0008006" key="3">
    <source>
        <dbReference type="Google" id="ProtNLM"/>
    </source>
</evidence>
<organism evidence="1 2">
    <name type="scientific">Aromia moschata</name>
    <dbReference type="NCBI Taxonomy" id="1265417"/>
    <lineage>
        <taxon>Eukaryota</taxon>
        <taxon>Metazoa</taxon>
        <taxon>Ecdysozoa</taxon>
        <taxon>Arthropoda</taxon>
        <taxon>Hexapoda</taxon>
        <taxon>Insecta</taxon>
        <taxon>Pterygota</taxon>
        <taxon>Neoptera</taxon>
        <taxon>Endopterygota</taxon>
        <taxon>Coleoptera</taxon>
        <taxon>Polyphaga</taxon>
        <taxon>Cucujiformia</taxon>
        <taxon>Chrysomeloidea</taxon>
        <taxon>Cerambycidae</taxon>
        <taxon>Cerambycinae</taxon>
        <taxon>Callichromatini</taxon>
        <taxon>Aromia</taxon>
    </lineage>
</organism>
<evidence type="ECO:0000313" key="2">
    <source>
        <dbReference type="Proteomes" id="UP001162162"/>
    </source>
</evidence>
<reference evidence="1" key="1">
    <citation type="journal article" date="2023" name="Insect Mol. Biol.">
        <title>Genome sequencing provides insights into the evolution of gene families encoding plant cell wall-degrading enzymes in longhorned beetles.</title>
        <authorList>
            <person name="Shin N.R."/>
            <person name="Okamura Y."/>
            <person name="Kirsch R."/>
            <person name="Pauchet Y."/>
        </authorList>
    </citation>
    <scope>NUCLEOTIDE SEQUENCE</scope>
    <source>
        <strain evidence="1">AMC_N1</strain>
    </source>
</reference>
<accession>A0AAV8XH79</accession>
<dbReference type="EMBL" id="JAPWTK010000561">
    <property type="protein sequence ID" value="KAJ8938381.1"/>
    <property type="molecule type" value="Genomic_DNA"/>
</dbReference>
<dbReference type="AlphaFoldDB" id="A0AAV8XH79"/>
<evidence type="ECO:0000313" key="1">
    <source>
        <dbReference type="EMBL" id="KAJ8938381.1"/>
    </source>
</evidence>
<name>A0AAV8XH79_9CUCU</name>
<sequence>MAIQLQGNGNTITRVVLETHEKFELSISHVVIFMTDGAPTITLIQVFACYVQSSSFTFCSKNY</sequence>
<comment type="caution">
    <text evidence="1">The sequence shown here is derived from an EMBL/GenBank/DDBJ whole genome shotgun (WGS) entry which is preliminary data.</text>
</comment>
<gene>
    <name evidence="1" type="ORF">NQ318_022880</name>
</gene>
<keyword evidence="2" id="KW-1185">Reference proteome</keyword>